<dbReference type="AlphaFoldDB" id="A0A2U1K9A0"/>
<gene>
    <name evidence="1" type="ORF">CTI12_AA630480</name>
</gene>
<organism evidence="1 2">
    <name type="scientific">Artemisia annua</name>
    <name type="common">Sweet wormwood</name>
    <dbReference type="NCBI Taxonomy" id="35608"/>
    <lineage>
        <taxon>Eukaryota</taxon>
        <taxon>Viridiplantae</taxon>
        <taxon>Streptophyta</taxon>
        <taxon>Embryophyta</taxon>
        <taxon>Tracheophyta</taxon>
        <taxon>Spermatophyta</taxon>
        <taxon>Magnoliopsida</taxon>
        <taxon>eudicotyledons</taxon>
        <taxon>Gunneridae</taxon>
        <taxon>Pentapetalae</taxon>
        <taxon>asterids</taxon>
        <taxon>campanulids</taxon>
        <taxon>Asterales</taxon>
        <taxon>Asteraceae</taxon>
        <taxon>Asteroideae</taxon>
        <taxon>Anthemideae</taxon>
        <taxon>Artemisiinae</taxon>
        <taxon>Artemisia</taxon>
    </lineage>
</organism>
<evidence type="ECO:0000313" key="1">
    <source>
        <dbReference type="EMBL" id="PWA16730.1"/>
    </source>
</evidence>
<evidence type="ECO:0000313" key="2">
    <source>
        <dbReference type="Proteomes" id="UP000245207"/>
    </source>
</evidence>
<accession>A0A2U1K9A0</accession>
<proteinExistence type="predicted"/>
<dbReference type="OrthoDB" id="421448at2759"/>
<name>A0A2U1K9A0_ARTAN</name>
<protein>
    <submittedName>
        <fullName evidence="1">Actin-related protein</fullName>
    </submittedName>
</protein>
<dbReference type="Gene3D" id="3.30.420.40">
    <property type="match status" value="1"/>
</dbReference>
<comment type="caution">
    <text evidence="1">The sequence shown here is derived from an EMBL/GenBank/DDBJ whole genome shotgun (WGS) entry which is preliminary data.</text>
</comment>
<sequence length="82" mass="9254">MGFAGNVEPCFIAPTVVVVNESFITQPNRSSNKSGSWLAQHSAGVMANLDFFIWKKLYQNRGVMVLIMRSTTNFPLVLYLLW</sequence>
<reference evidence="1 2" key="1">
    <citation type="journal article" date="2018" name="Mol. Plant">
        <title>The genome of Artemisia annua provides insight into the evolution of Asteraceae family and artemisinin biosynthesis.</title>
        <authorList>
            <person name="Shen Q."/>
            <person name="Zhang L."/>
            <person name="Liao Z."/>
            <person name="Wang S."/>
            <person name="Yan T."/>
            <person name="Shi P."/>
            <person name="Liu M."/>
            <person name="Fu X."/>
            <person name="Pan Q."/>
            <person name="Wang Y."/>
            <person name="Lv Z."/>
            <person name="Lu X."/>
            <person name="Zhang F."/>
            <person name="Jiang W."/>
            <person name="Ma Y."/>
            <person name="Chen M."/>
            <person name="Hao X."/>
            <person name="Li L."/>
            <person name="Tang Y."/>
            <person name="Lv G."/>
            <person name="Zhou Y."/>
            <person name="Sun X."/>
            <person name="Brodelius P.E."/>
            <person name="Rose J.K.C."/>
            <person name="Tang K."/>
        </authorList>
    </citation>
    <scope>NUCLEOTIDE SEQUENCE [LARGE SCALE GENOMIC DNA]</scope>
    <source>
        <strain evidence="2">cv. Huhao1</strain>
        <tissue evidence="1">Leaf</tissue>
    </source>
</reference>
<dbReference type="EMBL" id="PKPP01032522">
    <property type="protein sequence ID" value="PWA16730.1"/>
    <property type="molecule type" value="Genomic_DNA"/>
</dbReference>
<dbReference type="Proteomes" id="UP000245207">
    <property type="component" value="Unassembled WGS sequence"/>
</dbReference>
<keyword evidence="2" id="KW-1185">Reference proteome</keyword>
<dbReference type="STRING" id="35608.A0A2U1K9A0"/>